<dbReference type="OrthoDB" id="9812006at2"/>
<feature type="domain" description="Phasin" evidence="2">
    <location>
        <begin position="50"/>
        <end position="150"/>
    </location>
</feature>
<sequence length="168" mass="18424">MTQTSFFDFSSNPFFDPKNNPFLDPTKNPFLNKDLADVFTNMKTPGFDVQEMVAAQRKNMEAIAAANKTAVEGVQAIIKRQGEILKEIVDETNALAQEAGSNVGSAPEDQAARNLDAVKTSIEEAVGNMKELSEMLAKSQGEAFEILNHRLTESLEEVKSTIAKAKKK</sequence>
<reference evidence="4" key="1">
    <citation type="submission" date="2019-01" db="EMBL/GenBank/DDBJ databases">
        <title>Gri0909 isolated from a small marine red alga.</title>
        <authorList>
            <person name="Kim J."/>
            <person name="Jeong S.E."/>
            <person name="Jeon C.O."/>
        </authorList>
    </citation>
    <scope>NUCLEOTIDE SEQUENCE [LARGE SCALE GENOMIC DNA]</scope>
    <source>
        <strain evidence="4">Gri0909</strain>
    </source>
</reference>
<evidence type="ECO:0000313" key="4">
    <source>
        <dbReference type="Proteomes" id="UP000287447"/>
    </source>
</evidence>
<dbReference type="NCBIfam" id="TIGR01841">
    <property type="entry name" value="phasin"/>
    <property type="match status" value="1"/>
</dbReference>
<dbReference type="EMBL" id="SADE01000003">
    <property type="protein sequence ID" value="RVU34942.1"/>
    <property type="molecule type" value="Genomic_DNA"/>
</dbReference>
<name>A0A3S2Z7A2_9PROT</name>
<evidence type="ECO:0000259" key="2">
    <source>
        <dbReference type="Pfam" id="PF09361"/>
    </source>
</evidence>
<accession>A0A3S2Z7A2</accession>
<dbReference type="RefSeq" id="WP_127767244.1">
    <property type="nucleotide sequence ID" value="NZ_SADE01000003.1"/>
</dbReference>
<keyword evidence="1" id="KW-0175">Coiled coil</keyword>
<gene>
    <name evidence="3" type="ORF">EOI86_19100</name>
</gene>
<keyword evidence="4" id="KW-1185">Reference proteome</keyword>
<comment type="caution">
    <text evidence="3">The sequence shown here is derived from an EMBL/GenBank/DDBJ whole genome shotgun (WGS) entry which is preliminary data.</text>
</comment>
<protein>
    <submittedName>
        <fullName evidence="3">Phasin family protein</fullName>
    </submittedName>
</protein>
<organism evidence="3 4">
    <name type="scientific">Hwanghaeella grinnelliae</name>
    <dbReference type="NCBI Taxonomy" id="2500179"/>
    <lineage>
        <taxon>Bacteria</taxon>
        <taxon>Pseudomonadati</taxon>
        <taxon>Pseudomonadota</taxon>
        <taxon>Alphaproteobacteria</taxon>
        <taxon>Rhodospirillales</taxon>
        <taxon>Rhodospirillaceae</taxon>
        <taxon>Hwanghaeella</taxon>
    </lineage>
</organism>
<dbReference type="Proteomes" id="UP000287447">
    <property type="component" value="Unassembled WGS sequence"/>
</dbReference>
<evidence type="ECO:0000256" key="1">
    <source>
        <dbReference type="SAM" id="Coils"/>
    </source>
</evidence>
<dbReference type="AlphaFoldDB" id="A0A3S2Z7A2"/>
<dbReference type="InterPro" id="IPR018968">
    <property type="entry name" value="Phasin"/>
</dbReference>
<dbReference type="InterPro" id="IPR010127">
    <property type="entry name" value="Phasin_subfam-1"/>
</dbReference>
<evidence type="ECO:0000313" key="3">
    <source>
        <dbReference type="EMBL" id="RVU34942.1"/>
    </source>
</evidence>
<dbReference type="Pfam" id="PF09361">
    <property type="entry name" value="Phasin_2"/>
    <property type="match status" value="1"/>
</dbReference>
<proteinExistence type="predicted"/>
<feature type="coiled-coil region" evidence="1">
    <location>
        <begin position="115"/>
        <end position="168"/>
    </location>
</feature>